<dbReference type="OrthoDB" id="9769739at2"/>
<dbReference type="AlphaFoldDB" id="A0A4R5PLY4"/>
<feature type="transmembrane region" description="Helical" evidence="5">
    <location>
        <begin position="269"/>
        <end position="291"/>
    </location>
</feature>
<dbReference type="GO" id="GO:0055085">
    <property type="term" value="P:transmembrane transport"/>
    <property type="evidence" value="ECO:0007669"/>
    <property type="project" value="InterPro"/>
</dbReference>
<comment type="subcellular location">
    <subcellularLocation>
        <location evidence="1">Membrane</location>
        <topology evidence="1">Multi-pass membrane protein</topology>
    </subcellularLocation>
</comment>
<evidence type="ECO:0000259" key="6">
    <source>
        <dbReference type="Pfam" id="PF00916"/>
    </source>
</evidence>
<keyword evidence="4 5" id="KW-0472">Membrane</keyword>
<protein>
    <submittedName>
        <fullName evidence="7">SulP family inorganic anion transporter</fullName>
    </submittedName>
</protein>
<dbReference type="RefSeq" id="WP_133282809.1">
    <property type="nucleotide sequence ID" value="NZ_SMSI01000001.1"/>
</dbReference>
<feature type="transmembrane region" description="Helical" evidence="5">
    <location>
        <begin position="218"/>
        <end position="237"/>
    </location>
</feature>
<feature type="transmembrane region" description="Helical" evidence="5">
    <location>
        <begin position="349"/>
        <end position="378"/>
    </location>
</feature>
<dbReference type="Proteomes" id="UP000295131">
    <property type="component" value="Unassembled WGS sequence"/>
</dbReference>
<sequence length="444" mass="45773">MSENTGNEAAESQAAADGNVRDRVFHPKILTTLSDYNLPTFGSDLMAGLTVAMVALPLAMAIAIASGAEPGAGLVTAIVAGLAISAFGGSRIQIGGPTGAFIVVVYDVIARHGYDGLLVATLMAGVILIVAGFLKAGRLIRHVPEPVINGFTIGIAVIIATSQISDFFGIDAGKLPADFIPKLAALWQAHGTWSAASTVIALLTLLLIVVFRKAAPKLPGLLVAVALTSAAVPLLGLDVDTIASRFGGIASALPTPSLPAVDLDTLHTLLPSAIIIAFLAGIESLLSALVADRMAGTAHRSNTELTAQGLANCISAVFGGLPATGAIARTATNIRAGAKTPVSGIAHSLFLLGFMMLAAPLAGMLALPALSAVLVLTAWNMAEPQHLRERFRGDRADIFLLVMTLLLTVLADLTIAIGAGVAVGLMLRLRRRKAPEPEWKVPER</sequence>
<feature type="transmembrane region" description="Helical" evidence="5">
    <location>
        <begin position="190"/>
        <end position="211"/>
    </location>
</feature>
<keyword evidence="8" id="KW-1185">Reference proteome</keyword>
<keyword evidence="2 5" id="KW-0812">Transmembrane</keyword>
<evidence type="ECO:0000256" key="5">
    <source>
        <dbReference type="SAM" id="Phobius"/>
    </source>
</evidence>
<dbReference type="EMBL" id="SMSI01000001">
    <property type="protein sequence ID" value="TDH37972.1"/>
    <property type="molecule type" value="Genomic_DNA"/>
</dbReference>
<evidence type="ECO:0000313" key="7">
    <source>
        <dbReference type="EMBL" id="TDH37972.1"/>
    </source>
</evidence>
<accession>A0A4R5PLY4</accession>
<dbReference type="Pfam" id="PF00916">
    <property type="entry name" value="Sulfate_transp"/>
    <property type="match status" value="1"/>
</dbReference>
<dbReference type="GO" id="GO:0016020">
    <property type="term" value="C:membrane"/>
    <property type="evidence" value="ECO:0007669"/>
    <property type="project" value="UniProtKB-SubCell"/>
</dbReference>
<reference evidence="7 8" key="1">
    <citation type="journal article" date="2013" name="Int. J. Syst. Evol. Microbiol.">
        <title>Hoeflea suaedae sp. nov., an endophytic bacterium isolated from the root of the halophyte Suaeda maritima.</title>
        <authorList>
            <person name="Chung E.J."/>
            <person name="Park J.A."/>
            <person name="Pramanik P."/>
            <person name="Bibi F."/>
            <person name="Jeon C.O."/>
            <person name="Chung Y.R."/>
        </authorList>
    </citation>
    <scope>NUCLEOTIDE SEQUENCE [LARGE SCALE GENOMIC DNA]</scope>
    <source>
        <strain evidence="7 8">YC6898</strain>
    </source>
</reference>
<evidence type="ECO:0000256" key="4">
    <source>
        <dbReference type="ARBA" id="ARBA00023136"/>
    </source>
</evidence>
<feature type="transmembrane region" description="Helical" evidence="5">
    <location>
        <begin position="398"/>
        <end position="427"/>
    </location>
</feature>
<feature type="transmembrane region" description="Helical" evidence="5">
    <location>
        <begin position="45"/>
        <end position="65"/>
    </location>
</feature>
<feature type="domain" description="SLC26A/SulP transporter" evidence="6">
    <location>
        <begin position="41"/>
        <end position="404"/>
    </location>
</feature>
<feature type="transmembrane region" description="Helical" evidence="5">
    <location>
        <begin position="72"/>
        <end position="94"/>
    </location>
</feature>
<comment type="caution">
    <text evidence="7">The sequence shown here is derived from an EMBL/GenBank/DDBJ whole genome shotgun (WGS) entry which is preliminary data.</text>
</comment>
<evidence type="ECO:0000256" key="3">
    <source>
        <dbReference type="ARBA" id="ARBA00022989"/>
    </source>
</evidence>
<evidence type="ECO:0000313" key="8">
    <source>
        <dbReference type="Proteomes" id="UP000295131"/>
    </source>
</evidence>
<dbReference type="PANTHER" id="PTHR11814">
    <property type="entry name" value="SULFATE TRANSPORTER"/>
    <property type="match status" value="1"/>
</dbReference>
<keyword evidence="3 5" id="KW-1133">Transmembrane helix</keyword>
<dbReference type="InterPro" id="IPR011547">
    <property type="entry name" value="SLC26A/SulP_dom"/>
</dbReference>
<proteinExistence type="predicted"/>
<dbReference type="InterPro" id="IPR001902">
    <property type="entry name" value="SLC26A/SulP_fam"/>
</dbReference>
<organism evidence="7 8">
    <name type="scientific">Pseudohoeflea suaedae</name>
    <dbReference type="NCBI Taxonomy" id="877384"/>
    <lineage>
        <taxon>Bacteria</taxon>
        <taxon>Pseudomonadati</taxon>
        <taxon>Pseudomonadota</taxon>
        <taxon>Alphaproteobacteria</taxon>
        <taxon>Hyphomicrobiales</taxon>
        <taxon>Rhizobiaceae</taxon>
        <taxon>Pseudohoeflea</taxon>
    </lineage>
</organism>
<gene>
    <name evidence="7" type="ORF">E2A64_02225</name>
</gene>
<name>A0A4R5PLY4_9HYPH</name>
<evidence type="ECO:0000256" key="2">
    <source>
        <dbReference type="ARBA" id="ARBA00022692"/>
    </source>
</evidence>
<feature type="transmembrane region" description="Helical" evidence="5">
    <location>
        <begin position="146"/>
        <end position="170"/>
    </location>
</feature>
<evidence type="ECO:0000256" key="1">
    <source>
        <dbReference type="ARBA" id="ARBA00004141"/>
    </source>
</evidence>
<feature type="transmembrane region" description="Helical" evidence="5">
    <location>
        <begin position="114"/>
        <end position="134"/>
    </location>
</feature>